<dbReference type="InterPro" id="IPR036291">
    <property type="entry name" value="NAD(P)-bd_dom_sf"/>
</dbReference>
<dbReference type="CDD" id="cd11043">
    <property type="entry name" value="CYP90-like"/>
    <property type="match status" value="1"/>
</dbReference>
<dbReference type="Gene3D" id="1.10.630.10">
    <property type="entry name" value="Cytochrome P450"/>
    <property type="match status" value="1"/>
</dbReference>
<dbReference type="InterPro" id="IPR001128">
    <property type="entry name" value="Cyt_P450"/>
</dbReference>
<keyword evidence="9" id="KW-0349">Heme</keyword>
<dbReference type="InterPro" id="IPR002225">
    <property type="entry name" value="3Beta_OHSteriod_DH/Estase"/>
</dbReference>
<dbReference type="GO" id="GO:0020037">
    <property type="term" value="F:heme binding"/>
    <property type="evidence" value="ECO:0007669"/>
    <property type="project" value="InterPro"/>
</dbReference>
<dbReference type="PRINTS" id="PR00385">
    <property type="entry name" value="P450"/>
</dbReference>
<dbReference type="Gene3D" id="3.40.50.720">
    <property type="entry name" value="NAD(P)-binding Rossmann-like Domain"/>
    <property type="match status" value="1"/>
</dbReference>
<gene>
    <name evidence="11" type="ORF">GH714_015853</name>
</gene>
<keyword evidence="6" id="KW-1133">Transmembrane helix</keyword>
<evidence type="ECO:0000256" key="9">
    <source>
        <dbReference type="PIRSR" id="PIRSR602401-1"/>
    </source>
</evidence>
<dbReference type="PANTHER" id="PTHR24286:SF381">
    <property type="entry name" value="BETA-AMYRIN 28-OXIDASE"/>
    <property type="match status" value="1"/>
</dbReference>
<dbReference type="SUPFAM" id="SSF48264">
    <property type="entry name" value="Cytochrome P450"/>
    <property type="match status" value="1"/>
</dbReference>
<evidence type="ECO:0000313" key="11">
    <source>
        <dbReference type="EMBL" id="KAF2319439.1"/>
    </source>
</evidence>
<comment type="subcellular location">
    <subcellularLocation>
        <location evidence="2">Membrane</location>
        <topology evidence="2">Single-pass membrane protein</topology>
    </subcellularLocation>
</comment>
<dbReference type="AlphaFoldDB" id="A0A6A6N5J4"/>
<protein>
    <recommendedName>
        <fullName evidence="10">3-beta hydroxysteroid dehydrogenase/isomerase domain-containing protein</fullName>
    </recommendedName>
</protein>
<dbReference type="GO" id="GO:0016616">
    <property type="term" value="F:oxidoreductase activity, acting on the CH-OH group of donors, NAD or NADP as acceptor"/>
    <property type="evidence" value="ECO:0007669"/>
    <property type="project" value="InterPro"/>
</dbReference>
<dbReference type="EMBL" id="JAAGAX010000003">
    <property type="protein sequence ID" value="KAF2319439.1"/>
    <property type="molecule type" value="Genomic_DNA"/>
</dbReference>
<comment type="caution">
    <text evidence="11">The sequence shown here is derived from an EMBL/GenBank/DDBJ whole genome shotgun (WGS) entry which is preliminary data.</text>
</comment>
<dbReference type="GO" id="GO:0016125">
    <property type="term" value="P:sterol metabolic process"/>
    <property type="evidence" value="ECO:0007669"/>
    <property type="project" value="TreeGrafter"/>
</dbReference>
<evidence type="ECO:0000256" key="1">
    <source>
        <dbReference type="ARBA" id="ARBA00001971"/>
    </source>
</evidence>
<dbReference type="GO" id="GO:0005506">
    <property type="term" value="F:iron ion binding"/>
    <property type="evidence" value="ECO:0007669"/>
    <property type="project" value="InterPro"/>
</dbReference>
<keyword evidence="7" id="KW-0560">Oxidoreductase</keyword>
<dbReference type="GO" id="GO:0004497">
    <property type="term" value="F:monooxygenase activity"/>
    <property type="evidence" value="ECO:0007669"/>
    <property type="project" value="InterPro"/>
</dbReference>
<dbReference type="Pfam" id="PF01073">
    <property type="entry name" value="3Beta_HSD"/>
    <property type="match status" value="1"/>
</dbReference>
<dbReference type="InterPro" id="IPR017972">
    <property type="entry name" value="Cyt_P450_CS"/>
</dbReference>
<dbReference type="FunFam" id="1.10.630.10:FF:000022">
    <property type="entry name" value="Taxadiene 5-alpha hydroxylase"/>
    <property type="match status" value="1"/>
</dbReference>
<evidence type="ECO:0000256" key="7">
    <source>
        <dbReference type="ARBA" id="ARBA00023002"/>
    </source>
</evidence>
<keyword evidence="8 9" id="KW-0408">Iron</keyword>
<keyword evidence="6" id="KW-0472">Membrane</keyword>
<evidence type="ECO:0000256" key="2">
    <source>
        <dbReference type="ARBA" id="ARBA00004167"/>
    </source>
</evidence>
<evidence type="ECO:0000256" key="3">
    <source>
        <dbReference type="ARBA" id="ARBA00010617"/>
    </source>
</evidence>
<dbReference type="Proteomes" id="UP000467840">
    <property type="component" value="Chromosome 10"/>
</dbReference>
<dbReference type="SUPFAM" id="SSF51735">
    <property type="entry name" value="NAD(P)-binding Rossmann-fold domains"/>
    <property type="match status" value="1"/>
</dbReference>
<evidence type="ECO:0000256" key="8">
    <source>
        <dbReference type="ARBA" id="ARBA00023004"/>
    </source>
</evidence>
<evidence type="ECO:0000256" key="6">
    <source>
        <dbReference type="ARBA" id="ARBA00022989"/>
    </source>
</evidence>
<dbReference type="CDD" id="cd08958">
    <property type="entry name" value="FR_SDR_e"/>
    <property type="match status" value="1"/>
</dbReference>
<name>A0A6A6N5J4_HEVBR</name>
<dbReference type="InterPro" id="IPR002401">
    <property type="entry name" value="Cyt_P450_E_grp-I"/>
</dbReference>
<evidence type="ECO:0000313" key="12">
    <source>
        <dbReference type="Proteomes" id="UP000467840"/>
    </source>
</evidence>
<keyword evidence="12" id="KW-1185">Reference proteome</keyword>
<evidence type="ECO:0000256" key="4">
    <source>
        <dbReference type="ARBA" id="ARBA00022692"/>
    </source>
</evidence>
<keyword evidence="4" id="KW-0812">Transmembrane</keyword>
<sequence length="704" mass="79521">MEANKGKVCVTGEHKRDVSFLTSLPGASEKLQIFQADLCVPESFEAAIKGCIGVFHVATPVDYERKEPEEVIIRRTIDGTLGILKECLKAKTVKRVVYTSSESAVKFNDKIDVVDTMDESFWSDVDYIKSMNKSTLGFYLISKTLTEKIALEFGEEHGLDIVTVRELYGFILKMAMVHTDVARAHIFLFENPEAKGRYICSSHTITIEELSKFLSAKYPEFPIPTVESLKDIEGYKPPGLSSKKLLDSGFEFKPSFTNLPPGKMGLPYIGESLEFLSTGRKGHPEKFISDRMARYSPQLFRTSILGEQTAVVCGAQGNKFLFSNENKLVTAWWPNSILKLFPSSAHSSIQAEGMRMRKMLPNFLKPEALQRYISVMDSMAQRHFEDFWEGKEQVTVYPLAKFYTFTVACKVFLSMDDSKHVTKFATPFNDMASGIISIPIDLPGTSFHRGIKASKIIRNEMLAMIKQRRKDLAENKASPMQDILSHMLVATDEDGQRLGDVGIADKIISLLIGGHDTASATITFVVKFLSELPEIYNNVLKEQLEILKSKAPGELLNWEDIQKMKYSWNVACEVMRLAPPLQGSFREALHDVNYAGFSIPKGWKLYWSTHTTHKNPQYFPQPEKFDPSRFEGSGPAPYTFVPFGGGPRMCPGKEYARLEILVFMHNIVRRFKWEKAIPDEKIVVDPMPIPAKGLPVHLYPQKHE</sequence>
<dbReference type="GO" id="GO:0006694">
    <property type="term" value="P:steroid biosynthetic process"/>
    <property type="evidence" value="ECO:0007669"/>
    <property type="project" value="InterPro"/>
</dbReference>
<organism evidence="11 12">
    <name type="scientific">Hevea brasiliensis</name>
    <name type="common">Para rubber tree</name>
    <name type="synonym">Siphonia brasiliensis</name>
    <dbReference type="NCBI Taxonomy" id="3981"/>
    <lineage>
        <taxon>Eukaryota</taxon>
        <taxon>Viridiplantae</taxon>
        <taxon>Streptophyta</taxon>
        <taxon>Embryophyta</taxon>
        <taxon>Tracheophyta</taxon>
        <taxon>Spermatophyta</taxon>
        <taxon>Magnoliopsida</taxon>
        <taxon>eudicotyledons</taxon>
        <taxon>Gunneridae</taxon>
        <taxon>Pentapetalae</taxon>
        <taxon>rosids</taxon>
        <taxon>fabids</taxon>
        <taxon>Malpighiales</taxon>
        <taxon>Euphorbiaceae</taxon>
        <taxon>Crotonoideae</taxon>
        <taxon>Micrandreae</taxon>
        <taxon>Hevea</taxon>
    </lineage>
</organism>
<feature type="domain" description="3-beta hydroxysteroid dehydrogenase/isomerase" evidence="10">
    <location>
        <begin position="30"/>
        <end position="124"/>
    </location>
</feature>
<dbReference type="InterPro" id="IPR036396">
    <property type="entry name" value="Cyt_P450_sf"/>
</dbReference>
<dbReference type="PANTHER" id="PTHR24286">
    <property type="entry name" value="CYTOCHROME P450 26"/>
    <property type="match status" value="1"/>
</dbReference>
<dbReference type="Pfam" id="PF00067">
    <property type="entry name" value="p450"/>
    <property type="match status" value="1"/>
</dbReference>
<proteinExistence type="inferred from homology"/>
<accession>A0A6A6N5J4</accession>
<comment type="similarity">
    <text evidence="3">Belongs to the cytochrome P450 family.</text>
</comment>
<evidence type="ECO:0000256" key="5">
    <source>
        <dbReference type="ARBA" id="ARBA00022723"/>
    </source>
</evidence>
<dbReference type="GO" id="GO:0016705">
    <property type="term" value="F:oxidoreductase activity, acting on paired donors, with incorporation or reduction of molecular oxygen"/>
    <property type="evidence" value="ECO:0007669"/>
    <property type="project" value="InterPro"/>
</dbReference>
<keyword evidence="5 9" id="KW-0479">Metal-binding</keyword>
<dbReference type="PROSITE" id="PS00086">
    <property type="entry name" value="CYTOCHROME_P450"/>
    <property type="match status" value="1"/>
</dbReference>
<evidence type="ECO:0000259" key="10">
    <source>
        <dbReference type="Pfam" id="PF01073"/>
    </source>
</evidence>
<dbReference type="PRINTS" id="PR00463">
    <property type="entry name" value="EP450I"/>
</dbReference>
<comment type="cofactor">
    <cofactor evidence="1 9">
        <name>heme</name>
        <dbReference type="ChEBI" id="CHEBI:30413"/>
    </cofactor>
</comment>
<reference evidence="11 12" key="1">
    <citation type="journal article" date="2020" name="Mol. Plant">
        <title>The Chromosome-Based Rubber Tree Genome Provides New Insights into Spurge Genome Evolution and Rubber Biosynthesis.</title>
        <authorList>
            <person name="Liu J."/>
            <person name="Shi C."/>
            <person name="Shi C.C."/>
            <person name="Li W."/>
            <person name="Zhang Q.J."/>
            <person name="Zhang Y."/>
            <person name="Li K."/>
            <person name="Lu H.F."/>
            <person name="Shi C."/>
            <person name="Zhu S.T."/>
            <person name="Xiao Z.Y."/>
            <person name="Nan H."/>
            <person name="Yue Y."/>
            <person name="Zhu X.G."/>
            <person name="Wu Y."/>
            <person name="Hong X.N."/>
            <person name="Fan G.Y."/>
            <person name="Tong Y."/>
            <person name="Zhang D."/>
            <person name="Mao C.L."/>
            <person name="Liu Y.L."/>
            <person name="Hao S.J."/>
            <person name="Liu W.Q."/>
            <person name="Lv M.Q."/>
            <person name="Zhang H.B."/>
            <person name="Liu Y."/>
            <person name="Hu-Tang G.R."/>
            <person name="Wang J.P."/>
            <person name="Wang J.H."/>
            <person name="Sun Y.H."/>
            <person name="Ni S.B."/>
            <person name="Chen W.B."/>
            <person name="Zhang X.C."/>
            <person name="Jiao Y.N."/>
            <person name="Eichler E.E."/>
            <person name="Li G.H."/>
            <person name="Liu X."/>
            <person name="Gao L.Z."/>
        </authorList>
    </citation>
    <scope>NUCLEOTIDE SEQUENCE [LARGE SCALE GENOMIC DNA]</scope>
    <source>
        <strain evidence="12">cv. GT1</strain>
        <tissue evidence="11">Leaf</tissue>
    </source>
</reference>
<feature type="binding site" description="axial binding residue" evidence="9">
    <location>
        <position position="650"/>
    </location>
    <ligand>
        <name>heme</name>
        <dbReference type="ChEBI" id="CHEBI:30413"/>
    </ligand>
    <ligandPart>
        <name>Fe</name>
        <dbReference type="ChEBI" id="CHEBI:18248"/>
    </ligandPart>
</feature>
<dbReference type="GO" id="GO:0016020">
    <property type="term" value="C:membrane"/>
    <property type="evidence" value="ECO:0007669"/>
    <property type="project" value="UniProtKB-SubCell"/>
</dbReference>